<dbReference type="SUPFAM" id="SSF49785">
    <property type="entry name" value="Galactose-binding domain-like"/>
    <property type="match status" value="1"/>
</dbReference>
<comment type="similarity">
    <text evidence="1">Belongs to the APC10 family.</text>
</comment>
<dbReference type="AlphaFoldDB" id="A0A9Q8VCJ7"/>
<dbReference type="GeneID" id="72067971"/>
<feature type="compositionally biased region" description="Low complexity" evidence="6">
    <location>
        <begin position="44"/>
        <end position="78"/>
    </location>
</feature>
<dbReference type="OrthoDB" id="24948at2759"/>
<dbReference type="InterPro" id="IPR016901">
    <property type="entry name" value="APC10/Doc1"/>
</dbReference>
<keyword evidence="2" id="KW-0132">Cell division</keyword>
<feature type="domain" description="DOC" evidence="7">
    <location>
        <begin position="238"/>
        <end position="426"/>
    </location>
</feature>
<dbReference type="InterPro" id="IPR008979">
    <property type="entry name" value="Galactose-bd-like_sf"/>
</dbReference>
<evidence type="ECO:0000256" key="6">
    <source>
        <dbReference type="SAM" id="MobiDB-lite"/>
    </source>
</evidence>
<keyword evidence="9" id="KW-1185">Reference proteome</keyword>
<feature type="compositionally biased region" description="Basic residues" evidence="6">
    <location>
        <begin position="1"/>
        <end position="12"/>
    </location>
</feature>
<dbReference type="PANTHER" id="PTHR12936">
    <property type="entry name" value="ANAPHASE-PROMOTING COMPLEX 10"/>
    <property type="match status" value="1"/>
</dbReference>
<sequence length="479" mass="51767">MDIARGARRARHVAANAAAATTNATPGAGTNRPSGDDDDDNDDVAVTPAAARAARPAAAAALPPRALAATTTPDNGNANGNGRGNSYGLDEQEQPRRHQREPPALNRAMRRAAVDAAAAATAVAQQLEPHHHRTPEQARHHQPHHHRNHHHHRVRQHASPPAAAGPPPPHPFRLHRSAHMSANTRLSMPLDSDESSSEPDLSVLGMARAGNAGVDHQMNTMAYDEDEVLSQEQYEDTSLEDPAEEHDVAPLFDPATVGLKEISNLGKFTVSSHKPGCGVDELRSDDLKMYWQSDGPQPHKLTIYFVKRVGIRDIRFFVDYNEDESYTPTKIVFRSGTSENHLIEFATMNLDSPVGWQQVPIAGAGGEPDGNTLVSWVLQMQILENHQNGKDTHLRGIKIYAFDADAAAGQETVPAGGDDSDENDNDDFDAMDVSADDDTGQAGSSDKLGDIARILAAARLESGDTGLTLPDFMREPEIR</sequence>
<dbReference type="GO" id="GO:0005680">
    <property type="term" value="C:anaphase-promoting complex"/>
    <property type="evidence" value="ECO:0007669"/>
    <property type="project" value="InterPro"/>
</dbReference>
<dbReference type="GO" id="GO:0031145">
    <property type="term" value="P:anaphase-promoting complex-dependent catabolic process"/>
    <property type="evidence" value="ECO:0007669"/>
    <property type="project" value="InterPro"/>
</dbReference>
<protein>
    <recommendedName>
        <fullName evidence="7">DOC domain-containing protein</fullName>
    </recommendedName>
</protein>
<feature type="compositionally biased region" description="Low complexity" evidence="6">
    <location>
        <begin position="114"/>
        <end position="124"/>
    </location>
</feature>
<dbReference type="GO" id="GO:0051301">
    <property type="term" value="P:cell division"/>
    <property type="evidence" value="ECO:0007669"/>
    <property type="project" value="UniProtKB-KW"/>
</dbReference>
<feature type="region of interest" description="Disordered" evidence="6">
    <location>
        <begin position="410"/>
        <end position="446"/>
    </location>
</feature>
<dbReference type="RefSeq" id="XP_047843358.1">
    <property type="nucleotide sequence ID" value="XM_047987373.1"/>
</dbReference>
<organism evidence="8 9">
    <name type="scientific">Purpureocillium takamizusanense</name>
    <dbReference type="NCBI Taxonomy" id="2060973"/>
    <lineage>
        <taxon>Eukaryota</taxon>
        <taxon>Fungi</taxon>
        <taxon>Dikarya</taxon>
        <taxon>Ascomycota</taxon>
        <taxon>Pezizomycotina</taxon>
        <taxon>Sordariomycetes</taxon>
        <taxon>Hypocreomycetidae</taxon>
        <taxon>Hypocreales</taxon>
        <taxon>Ophiocordycipitaceae</taxon>
        <taxon>Purpureocillium</taxon>
    </lineage>
</organism>
<evidence type="ECO:0000256" key="1">
    <source>
        <dbReference type="ARBA" id="ARBA00006762"/>
    </source>
</evidence>
<keyword evidence="4" id="KW-0833">Ubl conjugation pathway</keyword>
<dbReference type="Proteomes" id="UP000829364">
    <property type="component" value="Chromosome 5"/>
</dbReference>
<dbReference type="Pfam" id="PF03256">
    <property type="entry name" value="ANAPC10"/>
    <property type="match status" value="1"/>
</dbReference>
<dbReference type="InterPro" id="IPR004939">
    <property type="entry name" value="APC_su10/DOC_dom"/>
</dbReference>
<feature type="compositionally biased region" description="Basic residues" evidence="6">
    <location>
        <begin position="140"/>
        <end position="156"/>
    </location>
</feature>
<dbReference type="Gene3D" id="2.60.120.260">
    <property type="entry name" value="Galactose-binding domain-like"/>
    <property type="match status" value="1"/>
</dbReference>
<evidence type="ECO:0000256" key="2">
    <source>
        <dbReference type="ARBA" id="ARBA00022618"/>
    </source>
</evidence>
<dbReference type="CDD" id="cd08366">
    <property type="entry name" value="APC10"/>
    <property type="match status" value="1"/>
</dbReference>
<keyword evidence="3" id="KW-0498">Mitosis</keyword>
<feature type="compositionally biased region" description="Low complexity" evidence="6">
    <location>
        <begin position="13"/>
        <end position="32"/>
    </location>
</feature>
<evidence type="ECO:0000256" key="4">
    <source>
        <dbReference type="ARBA" id="ARBA00022786"/>
    </source>
</evidence>
<name>A0A9Q8VCJ7_9HYPO</name>
<proteinExistence type="inferred from homology"/>
<reference evidence="8" key="1">
    <citation type="submission" date="2021-11" db="EMBL/GenBank/DDBJ databases">
        <title>Purpureocillium_takamizusanense_genome.</title>
        <authorList>
            <person name="Nguyen N.-H."/>
        </authorList>
    </citation>
    <scope>NUCLEOTIDE SEQUENCE</scope>
    <source>
        <strain evidence="8">PT3</strain>
    </source>
</reference>
<dbReference type="SMART" id="SM01337">
    <property type="entry name" value="APC10"/>
    <property type="match status" value="1"/>
</dbReference>
<evidence type="ECO:0000259" key="7">
    <source>
        <dbReference type="PROSITE" id="PS51284"/>
    </source>
</evidence>
<feature type="region of interest" description="Disordered" evidence="6">
    <location>
        <begin position="1"/>
        <end position="175"/>
    </location>
</feature>
<evidence type="ECO:0000256" key="3">
    <source>
        <dbReference type="ARBA" id="ARBA00022776"/>
    </source>
</evidence>
<evidence type="ECO:0000313" key="8">
    <source>
        <dbReference type="EMBL" id="UNI19877.1"/>
    </source>
</evidence>
<gene>
    <name evidence="8" type="ORF">JDV02_006022</name>
</gene>
<dbReference type="PROSITE" id="PS51284">
    <property type="entry name" value="DOC"/>
    <property type="match status" value="1"/>
</dbReference>
<dbReference type="GO" id="GO:0070979">
    <property type="term" value="P:protein K11-linked ubiquitination"/>
    <property type="evidence" value="ECO:0007669"/>
    <property type="project" value="TreeGrafter"/>
</dbReference>
<dbReference type="PANTHER" id="PTHR12936:SF0">
    <property type="entry name" value="ANAPHASE-PROMOTING COMPLEX SUBUNIT 10"/>
    <property type="match status" value="1"/>
</dbReference>
<keyword evidence="5" id="KW-0131">Cell cycle</keyword>
<dbReference type="KEGG" id="ptkz:JDV02_006022"/>
<evidence type="ECO:0000313" key="9">
    <source>
        <dbReference type="Proteomes" id="UP000829364"/>
    </source>
</evidence>
<evidence type="ECO:0000256" key="5">
    <source>
        <dbReference type="ARBA" id="ARBA00023306"/>
    </source>
</evidence>
<accession>A0A9Q8VCJ7</accession>
<feature type="compositionally biased region" description="Acidic residues" evidence="6">
    <location>
        <begin position="418"/>
        <end position="439"/>
    </location>
</feature>
<dbReference type="EMBL" id="CP086358">
    <property type="protein sequence ID" value="UNI19877.1"/>
    <property type="molecule type" value="Genomic_DNA"/>
</dbReference>